<accession>A0A1R0H1D6</accession>
<dbReference type="Gene3D" id="1.10.30.10">
    <property type="entry name" value="High mobility group box domain"/>
    <property type="match status" value="1"/>
</dbReference>
<dbReference type="PANTHER" id="PTHR10270:SF161">
    <property type="entry name" value="SEX-DETERMINING REGION Y PROTEIN"/>
    <property type="match status" value="1"/>
</dbReference>
<keyword evidence="2 4" id="KW-0238">DNA-binding</keyword>
<evidence type="ECO:0000256" key="2">
    <source>
        <dbReference type="ARBA" id="ARBA00023125"/>
    </source>
</evidence>
<name>A0A1R0H1D6_9FUNG</name>
<proteinExistence type="predicted"/>
<dbReference type="SMART" id="SM00398">
    <property type="entry name" value="HMG"/>
    <property type="match status" value="1"/>
</dbReference>
<dbReference type="InterPro" id="IPR050140">
    <property type="entry name" value="SRY-related_HMG-box_TF-like"/>
</dbReference>
<organism evidence="7 8">
    <name type="scientific">Smittium mucronatum</name>
    <dbReference type="NCBI Taxonomy" id="133383"/>
    <lineage>
        <taxon>Eukaryota</taxon>
        <taxon>Fungi</taxon>
        <taxon>Fungi incertae sedis</taxon>
        <taxon>Zoopagomycota</taxon>
        <taxon>Kickxellomycotina</taxon>
        <taxon>Harpellomycetes</taxon>
        <taxon>Harpellales</taxon>
        <taxon>Legeriomycetaceae</taxon>
        <taxon>Smittium</taxon>
    </lineage>
</organism>
<dbReference type="GO" id="GO:0030154">
    <property type="term" value="P:cell differentiation"/>
    <property type="evidence" value="ECO:0007669"/>
    <property type="project" value="TreeGrafter"/>
</dbReference>
<feature type="compositionally biased region" description="Low complexity" evidence="5">
    <location>
        <begin position="40"/>
        <end position="61"/>
    </location>
</feature>
<dbReference type="GO" id="GO:0005634">
    <property type="term" value="C:nucleus"/>
    <property type="evidence" value="ECO:0007669"/>
    <property type="project" value="UniProtKB-UniRule"/>
</dbReference>
<protein>
    <submittedName>
        <fullName evidence="7">Silenced mating-type M-specific polypeptide Mc</fullName>
    </submittedName>
</protein>
<dbReference type="InterPro" id="IPR009071">
    <property type="entry name" value="HMG_box_dom"/>
</dbReference>
<gene>
    <name evidence="7" type="ORF">AYI68_g2931</name>
</gene>
<reference evidence="7 8" key="1">
    <citation type="journal article" date="2016" name="Mol. Biol. Evol.">
        <title>Genome-Wide Survey of Gut Fungi (Harpellales) Reveals the First Horizontally Transferred Ubiquitin Gene from a Mosquito Host.</title>
        <authorList>
            <person name="Wang Y."/>
            <person name="White M.M."/>
            <person name="Kvist S."/>
            <person name="Moncalvo J.M."/>
        </authorList>
    </citation>
    <scope>NUCLEOTIDE SEQUENCE [LARGE SCALE GENOMIC DNA]</scope>
    <source>
        <strain evidence="7 8">ALG-7-W6</strain>
    </source>
</reference>
<evidence type="ECO:0000256" key="1">
    <source>
        <dbReference type="ARBA" id="ARBA00023015"/>
    </source>
</evidence>
<dbReference type="PROSITE" id="PS50118">
    <property type="entry name" value="HMG_BOX_2"/>
    <property type="match status" value="1"/>
</dbReference>
<evidence type="ECO:0000256" key="5">
    <source>
        <dbReference type="SAM" id="MobiDB-lite"/>
    </source>
</evidence>
<comment type="caution">
    <text evidence="7">The sequence shown here is derived from an EMBL/GenBank/DDBJ whole genome shotgun (WGS) entry which is preliminary data.</text>
</comment>
<dbReference type="Pfam" id="PF00505">
    <property type="entry name" value="HMG_box"/>
    <property type="match status" value="1"/>
</dbReference>
<dbReference type="EMBL" id="LSSL01001163">
    <property type="protein sequence ID" value="OLY82948.1"/>
    <property type="molecule type" value="Genomic_DNA"/>
</dbReference>
<dbReference type="Proteomes" id="UP000187455">
    <property type="component" value="Unassembled WGS sequence"/>
</dbReference>
<dbReference type="SUPFAM" id="SSF47095">
    <property type="entry name" value="HMG-box"/>
    <property type="match status" value="1"/>
</dbReference>
<dbReference type="InterPro" id="IPR036910">
    <property type="entry name" value="HMG_box_dom_sf"/>
</dbReference>
<evidence type="ECO:0000256" key="3">
    <source>
        <dbReference type="ARBA" id="ARBA00023163"/>
    </source>
</evidence>
<keyword evidence="8" id="KW-1185">Reference proteome</keyword>
<keyword evidence="1" id="KW-0805">Transcription regulation</keyword>
<dbReference type="GO" id="GO:0001228">
    <property type="term" value="F:DNA-binding transcription activator activity, RNA polymerase II-specific"/>
    <property type="evidence" value="ECO:0007669"/>
    <property type="project" value="TreeGrafter"/>
</dbReference>
<dbReference type="FunFam" id="1.10.30.10:FF:000041">
    <property type="entry name" value="HMG box family protein"/>
    <property type="match status" value="1"/>
</dbReference>
<keyword evidence="4" id="KW-0539">Nucleus</keyword>
<keyword evidence="3" id="KW-0804">Transcription</keyword>
<feature type="domain" description="HMG box" evidence="6">
    <location>
        <begin position="175"/>
        <end position="243"/>
    </location>
</feature>
<dbReference type="PANTHER" id="PTHR10270">
    <property type="entry name" value="SOX TRANSCRIPTION FACTOR"/>
    <property type="match status" value="1"/>
</dbReference>
<feature type="DNA-binding region" description="HMG box" evidence="4">
    <location>
        <begin position="175"/>
        <end position="243"/>
    </location>
</feature>
<dbReference type="STRING" id="133383.A0A1R0H1D6"/>
<feature type="region of interest" description="Disordered" evidence="5">
    <location>
        <begin position="33"/>
        <end position="68"/>
    </location>
</feature>
<evidence type="ECO:0000313" key="7">
    <source>
        <dbReference type="EMBL" id="OLY82948.1"/>
    </source>
</evidence>
<dbReference type="GO" id="GO:0000978">
    <property type="term" value="F:RNA polymerase II cis-regulatory region sequence-specific DNA binding"/>
    <property type="evidence" value="ECO:0007669"/>
    <property type="project" value="TreeGrafter"/>
</dbReference>
<dbReference type="CDD" id="cd01389">
    <property type="entry name" value="HMG-box_ROX1-like"/>
    <property type="match status" value="1"/>
</dbReference>
<sequence>MENSENIDYRNDVSYFSGNKSQIDTQQFFKSNDPENAHKISQSNSSISNTSESNITESTTSKGYGSLEQNPIANLPNFPVEIIGEQGGYHSGISSLKDNHFQNSENDDRFFFNQIPNSFHSNNDAQNMDILSKSNTNMYPMSIDHRYGNLGSVQAFGIKQDSYINNKDQSKVKRTPRPPNAFIIYRKEIQADVIKSNPGVSNKEISCIIGKMWKAAPQSIKDEYKEKADQEKIDHKKKFPDYKYQPRKSKKAIKMDNDGITNIADRKSYEINSNRRFLFPSNSKSFEGHEMASDIILNQNPTHIKEYIKTSRQLQQPEPNKILNYQNDYSQPQFNSQVSSFSNLGLSTSPYMDGYRNQLGISIEGQNYQQNAFISPPTSNKSLLQYNSGGFVQAMNGDGLDFDAFACPSESDYVSSMLNKNIAGLPRLYQQNDNVSDLQFSQLQNNTYKYSHENGNKLISQITNGRHEVSNQYSRLPEIGAFISNSTDAFAQINNSYRQNAIPSNGNRGYEQYSDSNEFNQTQEGIMYSQNSVFSIPIVSDLQRKM</sequence>
<evidence type="ECO:0000259" key="6">
    <source>
        <dbReference type="PROSITE" id="PS50118"/>
    </source>
</evidence>
<dbReference type="OrthoDB" id="6247875at2759"/>
<dbReference type="AlphaFoldDB" id="A0A1R0H1D6"/>
<evidence type="ECO:0000256" key="4">
    <source>
        <dbReference type="PROSITE-ProRule" id="PRU00267"/>
    </source>
</evidence>
<evidence type="ECO:0000313" key="8">
    <source>
        <dbReference type="Proteomes" id="UP000187455"/>
    </source>
</evidence>